<organism evidence="11">
    <name type="scientific">Hexamita inflata</name>
    <dbReference type="NCBI Taxonomy" id="28002"/>
    <lineage>
        <taxon>Eukaryota</taxon>
        <taxon>Metamonada</taxon>
        <taxon>Diplomonadida</taxon>
        <taxon>Hexamitidae</taxon>
        <taxon>Hexamitinae</taxon>
        <taxon>Hexamita</taxon>
    </lineage>
</organism>
<dbReference type="Proteomes" id="UP001642409">
    <property type="component" value="Unassembled WGS sequence"/>
</dbReference>
<dbReference type="PANTHER" id="PTHR48144:SF2">
    <property type="entry name" value="DNA-DIRECTED DNA POLYMERASE"/>
    <property type="match status" value="1"/>
</dbReference>
<keyword evidence="6" id="KW-0239">DNA-directed DNA polymerase</keyword>
<evidence type="ECO:0000256" key="8">
    <source>
        <dbReference type="ARBA" id="ARBA00049244"/>
    </source>
</evidence>
<dbReference type="EMBL" id="CATOUU010000657">
    <property type="protein sequence ID" value="CAI9938877.1"/>
    <property type="molecule type" value="Genomic_DNA"/>
</dbReference>
<evidence type="ECO:0000256" key="1">
    <source>
        <dbReference type="ARBA" id="ARBA00005755"/>
    </source>
</evidence>
<comment type="catalytic activity">
    <reaction evidence="8">
        <text>DNA(n) + a 2'-deoxyribonucleoside 5'-triphosphate = DNA(n+1) + diphosphate</text>
        <dbReference type="Rhea" id="RHEA:22508"/>
        <dbReference type="Rhea" id="RHEA-COMP:17339"/>
        <dbReference type="Rhea" id="RHEA-COMP:17340"/>
        <dbReference type="ChEBI" id="CHEBI:33019"/>
        <dbReference type="ChEBI" id="CHEBI:61560"/>
        <dbReference type="ChEBI" id="CHEBI:173112"/>
        <dbReference type="EC" id="2.7.7.7"/>
    </reaction>
</comment>
<reference evidence="12 13" key="2">
    <citation type="submission" date="2024-07" db="EMBL/GenBank/DDBJ databases">
        <authorList>
            <person name="Akdeniz Z."/>
        </authorList>
    </citation>
    <scope>NUCLEOTIDE SEQUENCE [LARGE SCALE GENOMIC DNA]</scope>
</reference>
<dbReference type="GO" id="GO:0000166">
    <property type="term" value="F:nucleotide binding"/>
    <property type="evidence" value="ECO:0007669"/>
    <property type="project" value="InterPro"/>
</dbReference>
<proteinExistence type="inferred from homology"/>
<keyword evidence="7" id="KW-0238">DNA-binding</keyword>
<protein>
    <recommendedName>
        <fullName evidence="2">DNA-directed DNA polymerase</fullName>
        <ecNumber evidence="2">2.7.7.7</ecNumber>
    </recommendedName>
</protein>
<dbReference type="SUPFAM" id="SSF56672">
    <property type="entry name" value="DNA/RNA polymerases"/>
    <property type="match status" value="1"/>
</dbReference>
<keyword evidence="9" id="KW-0175">Coiled coil</keyword>
<evidence type="ECO:0000313" key="11">
    <source>
        <dbReference type="EMBL" id="CAI9938877.1"/>
    </source>
</evidence>
<evidence type="ECO:0000313" key="13">
    <source>
        <dbReference type="Proteomes" id="UP001642409"/>
    </source>
</evidence>
<keyword evidence="4" id="KW-0548">Nucleotidyltransferase</keyword>
<dbReference type="GO" id="GO:0003677">
    <property type="term" value="F:DNA binding"/>
    <property type="evidence" value="ECO:0007669"/>
    <property type="project" value="UniProtKB-KW"/>
</dbReference>
<evidence type="ECO:0000256" key="5">
    <source>
        <dbReference type="ARBA" id="ARBA00022705"/>
    </source>
</evidence>
<dbReference type="Gene3D" id="3.90.1600.10">
    <property type="entry name" value="Palm domain of DNA polymerase"/>
    <property type="match status" value="1"/>
</dbReference>
<dbReference type="InterPro" id="IPR043502">
    <property type="entry name" value="DNA/RNA_pol_sf"/>
</dbReference>
<reference evidence="11" key="1">
    <citation type="submission" date="2023-06" db="EMBL/GenBank/DDBJ databases">
        <authorList>
            <person name="Kurt Z."/>
        </authorList>
    </citation>
    <scope>NUCLEOTIDE SEQUENCE</scope>
</reference>
<dbReference type="InterPro" id="IPR012337">
    <property type="entry name" value="RNaseH-like_sf"/>
</dbReference>
<evidence type="ECO:0000256" key="6">
    <source>
        <dbReference type="ARBA" id="ARBA00022932"/>
    </source>
</evidence>
<evidence type="ECO:0000256" key="9">
    <source>
        <dbReference type="SAM" id="Coils"/>
    </source>
</evidence>
<comment type="similarity">
    <text evidence="1">Belongs to the DNA polymerase type-B family.</text>
</comment>
<dbReference type="SUPFAM" id="SSF53098">
    <property type="entry name" value="Ribonuclease H-like"/>
    <property type="match status" value="1"/>
</dbReference>
<sequence>MTLQELRQLLNKYDFDERSQNEIIKRINKLVIIEEMQRISPQFDNETLQNVSERTKQQIINQELQNLMPDFDEIKKLEYKEKQQIAMQILELKEQVSQFDDLQVLDILQQKQKNKNGVIKFDGPQNQALVQYHLPSILKYYKGMIIRVYFKDQDGDTKIQIYTIKDRLIQNINRAIFKGIQNELEHQGSDMMLEYQILHAYKIEILSQIDVKNQNILQQKDKQIDELDKNMKMKREEYLNLEKGQNKQLVLEGKIEPKKKTNKKNKGAYFNFINKIPQIDLTRYQIGNNLEWHLELSRTQQCFIYTLQMSGLYNEQEIQAILSQIPQNLQLFSLSQIKNIKHIGPLVIHYYENEQSKSMSIKGDIDDPRQQQKETVHISLFQEHYFIYDTNLQISNFWLNNYEEYKNNQKFLDNMNICQIRGNCIRQSKNLNDSLSVIKLMYKLNMFEEIKDYNEFNYKQNSKQLISAPDNAEDYCKLSFQSIDHQQHPNDDDIPKCHSFDKILFADTEAFTIDDDGNFINHECYLCVWADGDIYQESKDVNGLMRYIYKIYENEEYKKVKGGKAQNNVLVYWHNLSYDCQFIIKEKYQIDDVIQNNGKMMQFSITLTNRQGAKVRIVFRDSYIMISEKLSKLPEMFLSEKEQQQIQKEVFCYNYYTKSRYLNNIGNIDEASKYINNSTKQEFIEALQKSDCMLEDNCFDMQKYALFYCQQDVRVLQKCVQKFAELLWQNLGMDLYSYISISSLSLAYQIKERCFDNCYQVTGLLRQFLQQFVIGGRCMTLENQKQIMKQIKMQDFDAVSLYPSAMYRTYYPAGKLYTLTPELIQHYNVKENLFQITEKQTSPDQNTLYLEVKLFKGNDFIERGFPLLSQKIEGVRQFTNDINEEENRYFVDTIGLQELVIRQNYNYEIISGVYTMQRDYTIQKVIKYMFEERVKCKEQENPLQAVYKLMMNSSYGKTIEGDRNETVQIYDETQLDKLYMKYDQINSFQQYGDKFCVKLEKECCEQTGYQHIGIQILSMSKRIMNEVMTLAEDIKIPIYYQDTDSMQIQDDDLKKLGENFKEKYNRELIGKKMGQFHSDFQSKVGKVLHGEDGIYISKKVYCVKLKVQKYNEQERIELKIKHNKVFDEEGEFCYNYHIRMKGVTSECITQKAKELYGGDVIKLYEDLAKGVPIEFNLCSAKVFMKKQDDYSFVNLKEFKRTLKF</sequence>
<dbReference type="InterPro" id="IPR036397">
    <property type="entry name" value="RNaseH_sf"/>
</dbReference>
<evidence type="ECO:0000313" key="12">
    <source>
        <dbReference type="EMBL" id="CAL6043835.1"/>
    </source>
</evidence>
<dbReference type="InterPro" id="IPR023211">
    <property type="entry name" value="DNA_pol_palm_dom_sf"/>
</dbReference>
<accession>A0AA86U5Q1</accession>
<comment type="caution">
    <text evidence="11">The sequence shown here is derived from an EMBL/GenBank/DDBJ whole genome shotgun (WGS) entry which is preliminary data.</text>
</comment>
<evidence type="ECO:0000256" key="4">
    <source>
        <dbReference type="ARBA" id="ARBA00022695"/>
    </source>
</evidence>
<dbReference type="PANTHER" id="PTHR48144">
    <property type="entry name" value="DNA-DIRECTED DNA POLYMERASE"/>
    <property type="match status" value="1"/>
</dbReference>
<evidence type="ECO:0000256" key="2">
    <source>
        <dbReference type="ARBA" id="ARBA00012417"/>
    </source>
</evidence>
<evidence type="ECO:0000256" key="3">
    <source>
        <dbReference type="ARBA" id="ARBA00022679"/>
    </source>
</evidence>
<gene>
    <name evidence="11" type="ORF">HINF_LOCUS26522</name>
    <name evidence="12" type="ORF">HINF_LOCUS40267</name>
</gene>
<keyword evidence="13" id="KW-1185">Reference proteome</keyword>
<evidence type="ECO:0000256" key="7">
    <source>
        <dbReference type="ARBA" id="ARBA00023125"/>
    </source>
</evidence>
<keyword evidence="5" id="KW-0235">DNA replication</keyword>
<dbReference type="Pfam" id="PF03175">
    <property type="entry name" value="DNA_pol_B_2"/>
    <property type="match status" value="1"/>
</dbReference>
<keyword evidence="3" id="KW-0808">Transferase</keyword>
<dbReference type="InterPro" id="IPR004868">
    <property type="entry name" value="DNA-dir_DNA_pol_B_mt/vir"/>
</dbReference>
<dbReference type="GO" id="GO:0003887">
    <property type="term" value="F:DNA-directed DNA polymerase activity"/>
    <property type="evidence" value="ECO:0007669"/>
    <property type="project" value="UniProtKB-KW"/>
</dbReference>
<dbReference type="EC" id="2.7.7.7" evidence="2"/>
<dbReference type="Gene3D" id="3.30.420.10">
    <property type="entry name" value="Ribonuclease H-like superfamily/Ribonuclease H"/>
    <property type="match status" value="1"/>
</dbReference>
<dbReference type="EMBL" id="CAXDID020000158">
    <property type="protein sequence ID" value="CAL6043835.1"/>
    <property type="molecule type" value="Genomic_DNA"/>
</dbReference>
<feature type="coiled-coil region" evidence="9">
    <location>
        <begin position="217"/>
        <end position="244"/>
    </location>
</feature>
<feature type="domain" description="DNA-directed DNA polymerase family B mitochondria/virus" evidence="10">
    <location>
        <begin position="567"/>
        <end position="1022"/>
    </location>
</feature>
<dbReference type="GO" id="GO:0006260">
    <property type="term" value="P:DNA replication"/>
    <property type="evidence" value="ECO:0007669"/>
    <property type="project" value="UniProtKB-KW"/>
</dbReference>
<dbReference type="AlphaFoldDB" id="A0AA86U5Q1"/>
<name>A0AA86U5Q1_9EUKA</name>
<evidence type="ECO:0000259" key="10">
    <source>
        <dbReference type="Pfam" id="PF03175"/>
    </source>
</evidence>